<evidence type="ECO:0000256" key="1">
    <source>
        <dbReference type="ARBA" id="ARBA00004651"/>
    </source>
</evidence>
<dbReference type="Proteomes" id="UP000674234">
    <property type="component" value="Unassembled WGS sequence"/>
</dbReference>
<proteinExistence type="predicted"/>
<dbReference type="NCBIfam" id="TIGR00765">
    <property type="entry name" value="yihY_not_rbn"/>
    <property type="match status" value="1"/>
</dbReference>
<reference evidence="8" key="1">
    <citation type="submission" date="2021-02" db="EMBL/GenBank/DDBJ databases">
        <title>Draft genome sequence of Microbispora sp. RL4-1S isolated from rice leaves in Thailand.</title>
        <authorList>
            <person name="Muangham S."/>
            <person name="Duangmal K."/>
        </authorList>
    </citation>
    <scope>NUCLEOTIDE SEQUENCE</scope>
    <source>
        <strain evidence="8">RL4-1S</strain>
    </source>
</reference>
<feature type="transmembrane region" description="Helical" evidence="7">
    <location>
        <begin position="160"/>
        <end position="186"/>
    </location>
</feature>
<protein>
    <submittedName>
        <fullName evidence="8">YihY/virulence factor BrkB family protein</fullName>
    </submittedName>
</protein>
<dbReference type="Pfam" id="PF03631">
    <property type="entry name" value="Virul_fac_BrkB"/>
    <property type="match status" value="1"/>
</dbReference>
<dbReference type="GO" id="GO:0005886">
    <property type="term" value="C:plasma membrane"/>
    <property type="evidence" value="ECO:0007669"/>
    <property type="project" value="UniProtKB-SubCell"/>
</dbReference>
<dbReference type="RefSeq" id="WP_210157094.1">
    <property type="nucleotide sequence ID" value="NZ_JAFCNB010000009.1"/>
</dbReference>
<keyword evidence="3 7" id="KW-0812">Transmembrane</keyword>
<feature type="transmembrane region" description="Helical" evidence="7">
    <location>
        <begin position="54"/>
        <end position="77"/>
    </location>
</feature>
<dbReference type="AlphaFoldDB" id="A0A940WRT0"/>
<evidence type="ECO:0000256" key="4">
    <source>
        <dbReference type="ARBA" id="ARBA00022989"/>
    </source>
</evidence>
<feature type="transmembrane region" description="Helical" evidence="7">
    <location>
        <begin position="269"/>
        <end position="296"/>
    </location>
</feature>
<evidence type="ECO:0000256" key="5">
    <source>
        <dbReference type="ARBA" id="ARBA00023136"/>
    </source>
</evidence>
<feature type="transmembrane region" description="Helical" evidence="7">
    <location>
        <begin position="236"/>
        <end position="257"/>
    </location>
</feature>
<comment type="caution">
    <text evidence="8">The sequence shown here is derived from an EMBL/GenBank/DDBJ whole genome shotgun (WGS) entry which is preliminary data.</text>
</comment>
<keyword evidence="5 7" id="KW-0472">Membrane</keyword>
<feature type="region of interest" description="Disordered" evidence="6">
    <location>
        <begin position="309"/>
        <end position="335"/>
    </location>
</feature>
<accession>A0A940WRT0</accession>
<feature type="transmembrane region" description="Helical" evidence="7">
    <location>
        <begin position="206"/>
        <end position="224"/>
    </location>
</feature>
<organism evidence="8 9">
    <name type="scientific">Microbispora oryzae</name>
    <dbReference type="NCBI Taxonomy" id="2806554"/>
    <lineage>
        <taxon>Bacteria</taxon>
        <taxon>Bacillati</taxon>
        <taxon>Actinomycetota</taxon>
        <taxon>Actinomycetes</taxon>
        <taxon>Streptosporangiales</taxon>
        <taxon>Streptosporangiaceae</taxon>
        <taxon>Microbispora</taxon>
    </lineage>
</organism>
<gene>
    <name evidence="8" type="ORF">JOL79_18640</name>
</gene>
<evidence type="ECO:0000256" key="7">
    <source>
        <dbReference type="SAM" id="Phobius"/>
    </source>
</evidence>
<comment type="subcellular location">
    <subcellularLocation>
        <location evidence="1">Cell membrane</location>
        <topology evidence="1">Multi-pass membrane protein</topology>
    </subcellularLocation>
</comment>
<dbReference type="PIRSF" id="PIRSF035875">
    <property type="entry name" value="RNase_BN"/>
    <property type="match status" value="1"/>
</dbReference>
<evidence type="ECO:0000313" key="8">
    <source>
        <dbReference type="EMBL" id="MBP2705834.1"/>
    </source>
</evidence>
<keyword evidence="4 7" id="KW-1133">Transmembrane helix</keyword>
<dbReference type="InterPro" id="IPR017039">
    <property type="entry name" value="Virul_fac_BrkB"/>
</dbReference>
<evidence type="ECO:0000256" key="2">
    <source>
        <dbReference type="ARBA" id="ARBA00022475"/>
    </source>
</evidence>
<name>A0A940WRT0_9ACTN</name>
<keyword evidence="2" id="KW-1003">Cell membrane</keyword>
<keyword evidence="9" id="KW-1185">Reference proteome</keyword>
<dbReference type="PANTHER" id="PTHR30213">
    <property type="entry name" value="INNER MEMBRANE PROTEIN YHJD"/>
    <property type="match status" value="1"/>
</dbReference>
<dbReference type="EMBL" id="JAFCNB010000009">
    <property type="protein sequence ID" value="MBP2705834.1"/>
    <property type="molecule type" value="Genomic_DNA"/>
</dbReference>
<sequence length="335" mass="35427">MGTATPVPETTTMSGDELSADDAYAAIRRYGGWHLIRDSYTRFRYGDGVSHARALAFQICLAVIPGAIAVVGLSSVLHQEDLGRVLEQTLRRLTPGAGSQVVQETLARSHSEAGAGGSLALWSGLITAVVSLTTAMGQFERGVNRIYGIERDRPFKEKYARALLMAVAAGVPMSVGFVVLVGGGAVAEAAAGAYGWSDTVRALFGWLRWPVGFLLAVLSISVLFRSSPRRRQPGHTWLAVGATVAVLLWMLLTWLLALYTASSGTFGTIYGPLTAVMALLLWSFLSSTALLLGLAFSAQLEACRAGRGDPVLPDPGPGSPERAERRPAVGTAGAR</sequence>
<dbReference type="PANTHER" id="PTHR30213:SF0">
    <property type="entry name" value="UPF0761 MEMBRANE PROTEIN YIHY"/>
    <property type="match status" value="1"/>
</dbReference>
<evidence type="ECO:0000256" key="6">
    <source>
        <dbReference type="SAM" id="MobiDB-lite"/>
    </source>
</evidence>
<evidence type="ECO:0000256" key="3">
    <source>
        <dbReference type="ARBA" id="ARBA00022692"/>
    </source>
</evidence>
<evidence type="ECO:0000313" key="9">
    <source>
        <dbReference type="Proteomes" id="UP000674234"/>
    </source>
</evidence>